<dbReference type="SUPFAM" id="SSF54211">
    <property type="entry name" value="Ribosomal protein S5 domain 2-like"/>
    <property type="match status" value="1"/>
</dbReference>
<dbReference type="SMART" id="SM00853">
    <property type="entry name" value="MutL_C"/>
    <property type="match status" value="1"/>
</dbReference>
<dbReference type="NCBIfam" id="NF000949">
    <property type="entry name" value="PRK00095.1-2"/>
    <property type="match status" value="1"/>
</dbReference>
<dbReference type="SUPFAM" id="SSF55874">
    <property type="entry name" value="ATPase domain of HSP90 chaperone/DNA topoisomerase II/histidine kinase"/>
    <property type="match status" value="1"/>
</dbReference>
<dbReference type="Pfam" id="PF08676">
    <property type="entry name" value="MutL_C"/>
    <property type="match status" value="1"/>
</dbReference>
<feature type="region of interest" description="Disordered" evidence="6">
    <location>
        <begin position="330"/>
        <end position="369"/>
    </location>
</feature>
<comment type="similarity">
    <text evidence="1 5">Belongs to the DNA mismatch repair MutL/HexB family.</text>
</comment>
<keyword evidence="10" id="KW-1185">Reference proteome</keyword>
<dbReference type="InterPro" id="IPR014790">
    <property type="entry name" value="MutL_C"/>
</dbReference>
<dbReference type="Pfam" id="PF01119">
    <property type="entry name" value="DNA_mis_repair"/>
    <property type="match status" value="1"/>
</dbReference>
<dbReference type="Gene3D" id="3.30.1370.100">
    <property type="entry name" value="MutL, C-terminal domain, regulatory subdomain"/>
    <property type="match status" value="1"/>
</dbReference>
<dbReference type="InterPro" id="IPR042121">
    <property type="entry name" value="MutL_C_regsub"/>
</dbReference>
<dbReference type="Gene3D" id="3.30.1540.20">
    <property type="entry name" value="MutL, C-terminal domain, dimerisation subdomain"/>
    <property type="match status" value="1"/>
</dbReference>
<dbReference type="CDD" id="cd03482">
    <property type="entry name" value="MutL_Trans_MutL"/>
    <property type="match status" value="1"/>
</dbReference>
<dbReference type="InterPro" id="IPR036890">
    <property type="entry name" value="HATPase_C_sf"/>
</dbReference>
<keyword evidence="9" id="KW-0540">Nuclease</keyword>
<dbReference type="InterPro" id="IPR002099">
    <property type="entry name" value="MutL/Mlh/PMS"/>
</dbReference>
<dbReference type="PROSITE" id="PS00058">
    <property type="entry name" value="DNA_MISMATCH_REPAIR_1"/>
    <property type="match status" value="1"/>
</dbReference>
<proteinExistence type="inferred from homology"/>
<dbReference type="PANTHER" id="PTHR10073">
    <property type="entry name" value="DNA MISMATCH REPAIR PROTEIN MLH, PMS, MUTL"/>
    <property type="match status" value="1"/>
</dbReference>
<dbReference type="Gene3D" id="3.30.565.10">
    <property type="entry name" value="Histidine kinase-like ATPase, C-terminal domain"/>
    <property type="match status" value="1"/>
</dbReference>
<dbReference type="Proteomes" id="UP001575181">
    <property type="component" value="Unassembled WGS sequence"/>
</dbReference>
<evidence type="ECO:0000256" key="3">
    <source>
        <dbReference type="ARBA" id="ARBA00022763"/>
    </source>
</evidence>
<dbReference type="InterPro" id="IPR037198">
    <property type="entry name" value="MutL_C_sf"/>
</dbReference>
<dbReference type="HAMAP" id="MF_00149">
    <property type="entry name" value="DNA_mis_repair"/>
    <property type="match status" value="1"/>
</dbReference>
<dbReference type="InterPro" id="IPR020667">
    <property type="entry name" value="DNA_mismatch_repair_MutL"/>
</dbReference>
<dbReference type="GO" id="GO:0004519">
    <property type="term" value="F:endonuclease activity"/>
    <property type="evidence" value="ECO:0007669"/>
    <property type="project" value="UniProtKB-KW"/>
</dbReference>
<dbReference type="Gene3D" id="3.30.230.10">
    <property type="match status" value="1"/>
</dbReference>
<dbReference type="InterPro" id="IPR038973">
    <property type="entry name" value="MutL/Mlh/Pms-like"/>
</dbReference>
<dbReference type="SMART" id="SM01340">
    <property type="entry name" value="DNA_mis_repair"/>
    <property type="match status" value="1"/>
</dbReference>
<reference evidence="9 10" key="1">
    <citation type="submission" date="2024-08" db="EMBL/GenBank/DDBJ databases">
        <title>Whole-genome sequencing of halo(alkali)philic microorganisms from hypersaline lakes.</title>
        <authorList>
            <person name="Sorokin D.Y."/>
            <person name="Merkel A.Y."/>
            <person name="Messina E."/>
            <person name="Yakimov M."/>
        </authorList>
    </citation>
    <scope>NUCLEOTIDE SEQUENCE [LARGE SCALE GENOMIC DNA]</scope>
    <source>
        <strain evidence="9 10">Cl-TMA</strain>
    </source>
</reference>
<dbReference type="InterPro" id="IPR014721">
    <property type="entry name" value="Ribsml_uS5_D2-typ_fold_subgr"/>
</dbReference>
<comment type="function">
    <text evidence="5">This protein is involved in the repair of mismatches in DNA. It is required for dam-dependent methyl-directed DNA mismatch repair. May act as a 'molecular matchmaker', a protein that promotes the formation of a stable complex between two or more DNA-binding proteins in an ATP-dependent manner without itself being part of a final effector complex.</text>
</comment>
<feature type="region of interest" description="Disordered" evidence="6">
    <location>
        <begin position="386"/>
        <end position="421"/>
    </location>
</feature>
<comment type="caution">
    <text evidence="9">The sequence shown here is derived from an EMBL/GenBank/DDBJ whole genome shotgun (WGS) entry which is preliminary data.</text>
</comment>
<feature type="domain" description="DNA mismatch repair protein S5" evidence="8">
    <location>
        <begin position="210"/>
        <end position="329"/>
    </location>
</feature>
<sequence>MPIRQLPEQLANQIAAGEVVERPASVVKELVENSLDAGADRIRVEVERGGSSLIRVRDNGFGMDAEDAPRALAPHATSKLREAGDLGRIATLGFRGEALPSIASVSRLTLTTRRSAETEGVEVAPGGEGPRMEPAAHPPGTTVEVRDLFYNTPARRKFLRTEKTEFGHIAEVVRRAALGAMDTAFTLAHNDRVHFQLPAVEAWDDSERRVARLLGEQFARNAVHIVQDSGDGLRLSGWVILPTAARGQRDQQYFFVNRRPVRDRLLGHAVAEAYRDVLFQDRYPAYALFLEIDPEEVDVNVHPTKHEVRFSDGRRIHAFIRHALDEALGAVRPETARDKPPAQDPAPAADRGATPRSESSRAGDAAHQGQLGLREAPAAYSALYGQPASEGRGEESAPRTASAPGPLPYEAGEAGGTPPLGHALAQIHGAFILSQTPDGVVMVDQHAAHERITYERLKRDFHDRGIDRQALLVPVTVPLTERQMVVLEEEGEVLERLGIRADAAGPRQALIREAPALLLEADLGALLEKTLDTLARYGSGAPVTEAANEILAEMGCHGSVRVNRRLSREEMDALLRELEQTERGGQCNHGRPTYVHLSMNALDRFFLRGE</sequence>
<dbReference type="NCBIfam" id="TIGR00585">
    <property type="entry name" value="mutl"/>
    <property type="match status" value="1"/>
</dbReference>
<keyword evidence="3 5" id="KW-0227">DNA damage</keyword>
<dbReference type="InterPro" id="IPR020568">
    <property type="entry name" value="Ribosomal_Su5_D2-typ_SF"/>
</dbReference>
<gene>
    <name evidence="5 9" type="primary">mutL</name>
    <name evidence="9" type="ORF">ACERLL_15850</name>
</gene>
<feature type="region of interest" description="Disordered" evidence="6">
    <location>
        <begin position="116"/>
        <end position="140"/>
    </location>
</feature>
<keyword evidence="9" id="KW-0255">Endonuclease</keyword>
<dbReference type="InterPro" id="IPR014762">
    <property type="entry name" value="DNA_mismatch_repair_CS"/>
</dbReference>
<evidence type="ECO:0000256" key="1">
    <source>
        <dbReference type="ARBA" id="ARBA00006082"/>
    </source>
</evidence>
<evidence type="ECO:0000259" key="8">
    <source>
        <dbReference type="SMART" id="SM01340"/>
    </source>
</evidence>
<feature type="domain" description="MutL C-terminal dimerisation" evidence="7">
    <location>
        <begin position="423"/>
        <end position="566"/>
    </location>
</feature>
<evidence type="ECO:0000313" key="10">
    <source>
        <dbReference type="Proteomes" id="UP001575181"/>
    </source>
</evidence>
<protein>
    <recommendedName>
        <fullName evidence="2 5">DNA mismatch repair protein MutL</fullName>
    </recommendedName>
</protein>
<keyword evidence="9" id="KW-0378">Hydrolase</keyword>
<dbReference type="PANTHER" id="PTHR10073:SF12">
    <property type="entry name" value="DNA MISMATCH REPAIR PROTEIN MLH1"/>
    <property type="match status" value="1"/>
</dbReference>
<organism evidence="9 10">
    <name type="scientific">Thiohalorhabdus methylotrophus</name>
    <dbReference type="NCBI Taxonomy" id="3242694"/>
    <lineage>
        <taxon>Bacteria</taxon>
        <taxon>Pseudomonadati</taxon>
        <taxon>Pseudomonadota</taxon>
        <taxon>Gammaproteobacteria</taxon>
        <taxon>Thiohalorhabdales</taxon>
        <taxon>Thiohalorhabdaceae</taxon>
        <taxon>Thiohalorhabdus</taxon>
    </lineage>
</organism>
<evidence type="ECO:0000256" key="2">
    <source>
        <dbReference type="ARBA" id="ARBA00021975"/>
    </source>
</evidence>
<dbReference type="SUPFAM" id="SSF118116">
    <property type="entry name" value="DNA mismatch repair protein MutL"/>
    <property type="match status" value="1"/>
</dbReference>
<dbReference type="InterPro" id="IPR013507">
    <property type="entry name" value="DNA_mismatch_S5_2-like"/>
</dbReference>
<name>A0ABV4TYF9_9GAMM</name>
<evidence type="ECO:0000313" key="9">
    <source>
        <dbReference type="EMBL" id="MFA9462288.1"/>
    </source>
</evidence>
<dbReference type="CDD" id="cd16926">
    <property type="entry name" value="HATPase_MutL-MLH-PMS-like"/>
    <property type="match status" value="1"/>
</dbReference>
<evidence type="ECO:0000256" key="6">
    <source>
        <dbReference type="SAM" id="MobiDB-lite"/>
    </source>
</evidence>
<dbReference type="EMBL" id="JBGUAW010000012">
    <property type="protein sequence ID" value="MFA9462288.1"/>
    <property type="molecule type" value="Genomic_DNA"/>
</dbReference>
<keyword evidence="4 5" id="KW-0234">DNA repair</keyword>
<evidence type="ECO:0000256" key="5">
    <source>
        <dbReference type="HAMAP-Rule" id="MF_00149"/>
    </source>
</evidence>
<evidence type="ECO:0000256" key="4">
    <source>
        <dbReference type="ARBA" id="ARBA00023204"/>
    </source>
</evidence>
<dbReference type="Pfam" id="PF13589">
    <property type="entry name" value="HATPase_c_3"/>
    <property type="match status" value="1"/>
</dbReference>
<evidence type="ECO:0000259" key="7">
    <source>
        <dbReference type="SMART" id="SM00853"/>
    </source>
</evidence>
<accession>A0ABV4TYF9</accession>
<dbReference type="RefSeq" id="WP_373657078.1">
    <property type="nucleotide sequence ID" value="NZ_JBGUAW010000012.1"/>
</dbReference>
<dbReference type="InterPro" id="IPR042120">
    <property type="entry name" value="MutL_C_dimsub"/>
</dbReference>